<evidence type="ECO:0000256" key="1">
    <source>
        <dbReference type="SAM" id="Phobius"/>
    </source>
</evidence>
<proteinExistence type="predicted"/>
<evidence type="ECO:0000313" key="2">
    <source>
        <dbReference type="EMBL" id="EYB93270.1"/>
    </source>
</evidence>
<dbReference type="AlphaFoldDB" id="A0A016SRS1"/>
<gene>
    <name evidence="2" type="primary">Acey_s0184.g987</name>
    <name evidence="2" type="ORF">Y032_0184g987</name>
</gene>
<dbReference type="Proteomes" id="UP000024635">
    <property type="component" value="Unassembled WGS sequence"/>
</dbReference>
<feature type="transmembrane region" description="Helical" evidence="1">
    <location>
        <begin position="29"/>
        <end position="49"/>
    </location>
</feature>
<comment type="caution">
    <text evidence="2">The sequence shown here is derived from an EMBL/GenBank/DDBJ whole genome shotgun (WGS) entry which is preliminary data.</text>
</comment>
<keyword evidence="1" id="KW-1133">Transmembrane helix</keyword>
<evidence type="ECO:0000313" key="3">
    <source>
        <dbReference type="Proteomes" id="UP000024635"/>
    </source>
</evidence>
<organism evidence="2 3">
    <name type="scientific">Ancylostoma ceylanicum</name>
    <dbReference type="NCBI Taxonomy" id="53326"/>
    <lineage>
        <taxon>Eukaryota</taxon>
        <taxon>Metazoa</taxon>
        <taxon>Ecdysozoa</taxon>
        <taxon>Nematoda</taxon>
        <taxon>Chromadorea</taxon>
        <taxon>Rhabditida</taxon>
        <taxon>Rhabditina</taxon>
        <taxon>Rhabditomorpha</taxon>
        <taxon>Strongyloidea</taxon>
        <taxon>Ancylostomatidae</taxon>
        <taxon>Ancylostomatinae</taxon>
        <taxon>Ancylostoma</taxon>
    </lineage>
</organism>
<name>A0A016SRS1_9BILA</name>
<keyword evidence="1" id="KW-0472">Membrane</keyword>
<protein>
    <submittedName>
        <fullName evidence="2">Uncharacterized protein</fullName>
    </submittedName>
</protein>
<keyword evidence="1" id="KW-0812">Transmembrane</keyword>
<dbReference type="EMBL" id="JARK01001520">
    <property type="protein sequence ID" value="EYB93270.1"/>
    <property type="molecule type" value="Genomic_DNA"/>
</dbReference>
<reference evidence="3" key="1">
    <citation type="journal article" date="2015" name="Nat. Genet.">
        <title>The genome and transcriptome of the zoonotic hookworm Ancylostoma ceylanicum identify infection-specific gene families.</title>
        <authorList>
            <person name="Schwarz E.M."/>
            <person name="Hu Y."/>
            <person name="Antoshechkin I."/>
            <person name="Miller M.M."/>
            <person name="Sternberg P.W."/>
            <person name="Aroian R.V."/>
        </authorList>
    </citation>
    <scope>NUCLEOTIDE SEQUENCE</scope>
    <source>
        <strain evidence="3">HY135</strain>
    </source>
</reference>
<sequence length="140" mass="15883">MMAVLVPLLVSSIIISSLKKNVEFTNPFRFYWLFLLMQILVSYVFVSLFSEHNFRKMESTPALEGQLTNNELQTVVDRGWTAVRAVCCTSRGSGKSLPIGFPPCLCPAGPLPRCSRQPEWPRRGLAPCVLQFGIHYMFHF</sequence>
<keyword evidence="3" id="KW-1185">Reference proteome</keyword>
<accession>A0A016SRS1</accession>